<dbReference type="RefSeq" id="WP_119762971.1">
    <property type="nucleotide sequence ID" value="NZ_QYUJ01000014.1"/>
</dbReference>
<dbReference type="InterPro" id="IPR055130">
    <property type="entry name" value="PreP_C"/>
</dbReference>
<gene>
    <name evidence="3" type="ORF">D3875_08585</name>
</gene>
<dbReference type="GO" id="GO:0006508">
    <property type="term" value="P:proteolysis"/>
    <property type="evidence" value="ECO:0007669"/>
    <property type="project" value="InterPro"/>
</dbReference>
<dbReference type="SMART" id="SM01264">
    <property type="entry name" value="M16C_associated"/>
    <property type="match status" value="1"/>
</dbReference>
<dbReference type="Pfam" id="PF00675">
    <property type="entry name" value="Peptidase_M16"/>
    <property type="match status" value="1"/>
</dbReference>
<dbReference type="Pfam" id="PF22516">
    <property type="entry name" value="PreP_C"/>
    <property type="match status" value="1"/>
</dbReference>
<dbReference type="FunFam" id="3.30.830.10:FF:000011">
    <property type="entry name" value="Presequence protease, mitochondrial"/>
    <property type="match status" value="1"/>
</dbReference>
<evidence type="ECO:0000313" key="3">
    <source>
        <dbReference type="EMBL" id="RJF71618.1"/>
    </source>
</evidence>
<feature type="region of interest" description="Disordered" evidence="1">
    <location>
        <begin position="780"/>
        <end position="800"/>
    </location>
</feature>
<dbReference type="AlphaFoldDB" id="A0A418V690"/>
<dbReference type="InterPro" id="IPR013578">
    <property type="entry name" value="Peptidase_M16C_assoc"/>
</dbReference>
<dbReference type="SUPFAM" id="SSF63411">
    <property type="entry name" value="LuxS/MPP-like metallohydrolase"/>
    <property type="match status" value="4"/>
</dbReference>
<keyword evidence="4" id="KW-1185">Reference proteome</keyword>
<protein>
    <submittedName>
        <fullName evidence="3">Insulinase family protein</fullName>
    </submittedName>
</protein>
<reference evidence="3 4" key="1">
    <citation type="submission" date="2018-09" db="EMBL/GenBank/DDBJ databases">
        <authorList>
            <person name="Zhu H."/>
        </authorList>
    </citation>
    <scope>NUCLEOTIDE SEQUENCE [LARGE SCALE GENOMIC DNA]</scope>
    <source>
        <strain evidence="3 4">K2S05-167</strain>
    </source>
</reference>
<dbReference type="Pfam" id="PF05193">
    <property type="entry name" value="Peptidase_M16_C"/>
    <property type="match status" value="1"/>
</dbReference>
<comment type="caution">
    <text evidence="3">The sequence shown here is derived from an EMBL/GenBank/DDBJ whole genome shotgun (WGS) entry which is preliminary data.</text>
</comment>
<evidence type="ECO:0000256" key="1">
    <source>
        <dbReference type="SAM" id="MobiDB-lite"/>
    </source>
</evidence>
<dbReference type="Pfam" id="PF08367">
    <property type="entry name" value="M16C_assoc"/>
    <property type="match status" value="1"/>
</dbReference>
<dbReference type="InterPro" id="IPR011249">
    <property type="entry name" value="Metalloenz_LuxS/M16"/>
</dbReference>
<dbReference type="PANTHER" id="PTHR43016">
    <property type="entry name" value="PRESEQUENCE PROTEASE"/>
    <property type="match status" value="1"/>
</dbReference>
<dbReference type="GO" id="GO:0046872">
    <property type="term" value="F:metal ion binding"/>
    <property type="evidence" value="ECO:0007669"/>
    <property type="project" value="InterPro"/>
</dbReference>
<dbReference type="InterPro" id="IPR011765">
    <property type="entry name" value="Pept_M16_N"/>
</dbReference>
<dbReference type="InterPro" id="IPR007863">
    <property type="entry name" value="Peptidase_M16_C"/>
</dbReference>
<dbReference type="Gene3D" id="3.30.830.10">
    <property type="entry name" value="Metalloenzyme, LuxS/M16 peptidase-like"/>
    <property type="match status" value="4"/>
</dbReference>
<dbReference type="Proteomes" id="UP000286287">
    <property type="component" value="Unassembled WGS sequence"/>
</dbReference>
<evidence type="ECO:0000313" key="4">
    <source>
        <dbReference type="Proteomes" id="UP000286287"/>
    </source>
</evidence>
<feature type="domain" description="Peptidase M16C associated" evidence="2">
    <location>
        <begin position="476"/>
        <end position="722"/>
    </location>
</feature>
<sequence length="985" mass="107924">MTMMKTELPAAGEKLGRYTALRVENLPEMSGTLVLLRHENGARHAHVAREDDNLAFGVTFPTVPKDSTGVAHILEHTVLMGSQKYPVADPFFAMIPRSLNTFMNAMTSNDWTTYPFSTRNEQDYFNLLSVYLDATFFPLMRYESFRQDGHRFEFETPDDPTTPLKLQGVVYNEMKGAMASPGSVMWRAFGKALYPDLTYAQNSGGAPEHIPNLTYEGLRAFHAAHYHPSNAFFYSYGNQDLRRVLNAIEEHVMSQFQPQELDVSIPDQASFSAPRREEITYPGSDTERGGQVLLAWKLGYSSNPDVNLRWSVLSDVLLGNPAAPLTRPLIESGVGSALADLSGYRDSFREGAFAVGLKGLSTAGEGGRGKADEVETLVLNTLQDIATQGIDPALIEASLHQFEIQQKEVSNAGYPYALQVMFRLLGPWLYGGDPVTGLRLDAELARLRADLRAGQVFEPMIRRELLDNPHRVTLVVTPDPQLAARTEQAEKELVARLSKDFTDEDRARIVQESLNLKALQGQDSNPDVLPTLSLADVPAKVARPEYTTEQAGRALVGRVPQPTGGLSYLDVQVKLPDVPADLLDILPLYAFAVTRSGAAGQDYVHLARRIEAVTGGIGASVSVGTAPDDLNSNRLALTFSGKALARNATELVNVLHDVIARPEFDAERLRQLLEQRLAGMKASVVQSGNAYADRLASAQISPSAALDERLGGLTALATLKGIVEGAEGQAGDLNARLNDLLGKFGRVTELLLRGQPLLCLTALPEDIGLDLTSITQEFHGDAPVGRPQPGLAGRTPQARTTDSPVAFNAAAYQTVPYTHPDSPALLVLSRLLRSNYLLKEIREKGGAYGAAASFDTRSGTFSYSSYRDPNIARTYQTYRDARQYLNTELTERDLTEAILGASKTLDPLTSPDTIGRMRFYGDQAGYTPEVQEAYKARLLKVTLDDLKRVMDTYLTPEKAAYALVAGKDPNEDTKDLGLNWDVREI</sequence>
<evidence type="ECO:0000259" key="2">
    <source>
        <dbReference type="SMART" id="SM01264"/>
    </source>
</evidence>
<dbReference type="EMBL" id="QYUJ01000014">
    <property type="protein sequence ID" value="RJF71618.1"/>
    <property type="molecule type" value="Genomic_DNA"/>
</dbReference>
<proteinExistence type="predicted"/>
<dbReference type="OrthoDB" id="9762027at2"/>
<accession>A0A418V690</accession>
<organism evidence="3 4">
    <name type="scientific">Deinococcus cavernae</name>
    <dbReference type="NCBI Taxonomy" id="2320857"/>
    <lineage>
        <taxon>Bacteria</taxon>
        <taxon>Thermotogati</taxon>
        <taxon>Deinococcota</taxon>
        <taxon>Deinococci</taxon>
        <taxon>Deinococcales</taxon>
        <taxon>Deinococcaceae</taxon>
        <taxon>Deinococcus</taxon>
    </lineage>
</organism>
<dbReference type="PANTHER" id="PTHR43016:SF13">
    <property type="entry name" value="PRESEQUENCE PROTEASE, MITOCHONDRIAL"/>
    <property type="match status" value="1"/>
</dbReference>
<name>A0A418V690_9DEIO</name>